<name>A0A9P5U9P2_9AGAR</name>
<dbReference type="Proteomes" id="UP000772434">
    <property type="component" value="Unassembled WGS sequence"/>
</dbReference>
<sequence length="355" mass="40354">MYFALVAQSAEGGRQTQNSHILVAVHFSFFTVMAFSTDSRSSTIISVESFQSDQILYSAYQQRAHLRALIARTRSDLDLYPDLIIRLQILKTLDLQESPLALIQTVPSEILTEIFDLVIGTKYQIRYRSFVKPRRLRGTIFTLTWVCARWRNEALERPEFWSRIGIDLPIGDDDISSLQVLKFMQECILHSGSYVPMDIRINVESNTIAPAHLNVLGTLVATLDVGDKILHLFDAELARSGSESLFPLLEELSIQFIFDGNLRQNRLAPMFYYIPPLQKLEVSALLETDTINLDTLTALKVELKVDSFVASHVNTPPSNVHDAFPHPILSVLELEFRPSSQFDTTESHTVWRDEL</sequence>
<keyword evidence="2" id="KW-1185">Reference proteome</keyword>
<proteinExistence type="predicted"/>
<accession>A0A9P5U9P2</accession>
<organism evidence="1 2">
    <name type="scientific">Rhodocollybia butyracea</name>
    <dbReference type="NCBI Taxonomy" id="206335"/>
    <lineage>
        <taxon>Eukaryota</taxon>
        <taxon>Fungi</taxon>
        <taxon>Dikarya</taxon>
        <taxon>Basidiomycota</taxon>
        <taxon>Agaricomycotina</taxon>
        <taxon>Agaricomycetes</taxon>
        <taxon>Agaricomycetidae</taxon>
        <taxon>Agaricales</taxon>
        <taxon>Marasmiineae</taxon>
        <taxon>Omphalotaceae</taxon>
        <taxon>Rhodocollybia</taxon>
    </lineage>
</organism>
<evidence type="ECO:0000313" key="2">
    <source>
        <dbReference type="Proteomes" id="UP000772434"/>
    </source>
</evidence>
<dbReference type="EMBL" id="JADNRY010000034">
    <property type="protein sequence ID" value="KAF9071221.1"/>
    <property type="molecule type" value="Genomic_DNA"/>
</dbReference>
<gene>
    <name evidence="1" type="ORF">BDP27DRAFT_1401581</name>
</gene>
<dbReference type="OrthoDB" id="3365698at2759"/>
<dbReference type="AlphaFoldDB" id="A0A9P5U9P2"/>
<evidence type="ECO:0008006" key="3">
    <source>
        <dbReference type="Google" id="ProtNLM"/>
    </source>
</evidence>
<protein>
    <recommendedName>
        <fullName evidence="3">F-box domain-containing protein</fullName>
    </recommendedName>
</protein>
<comment type="caution">
    <text evidence="1">The sequence shown here is derived from an EMBL/GenBank/DDBJ whole genome shotgun (WGS) entry which is preliminary data.</text>
</comment>
<evidence type="ECO:0000313" key="1">
    <source>
        <dbReference type="EMBL" id="KAF9071221.1"/>
    </source>
</evidence>
<reference evidence="1" key="1">
    <citation type="submission" date="2020-11" db="EMBL/GenBank/DDBJ databases">
        <authorList>
            <consortium name="DOE Joint Genome Institute"/>
            <person name="Ahrendt S."/>
            <person name="Riley R."/>
            <person name="Andreopoulos W."/>
            <person name="Labutti K."/>
            <person name="Pangilinan J."/>
            <person name="Ruiz-Duenas F.J."/>
            <person name="Barrasa J.M."/>
            <person name="Sanchez-Garcia M."/>
            <person name="Camarero S."/>
            <person name="Miyauchi S."/>
            <person name="Serrano A."/>
            <person name="Linde D."/>
            <person name="Babiker R."/>
            <person name="Drula E."/>
            <person name="Ayuso-Fernandez I."/>
            <person name="Pacheco R."/>
            <person name="Padilla G."/>
            <person name="Ferreira P."/>
            <person name="Barriuso J."/>
            <person name="Kellner H."/>
            <person name="Castanera R."/>
            <person name="Alfaro M."/>
            <person name="Ramirez L."/>
            <person name="Pisabarro A.G."/>
            <person name="Kuo A."/>
            <person name="Tritt A."/>
            <person name="Lipzen A."/>
            <person name="He G."/>
            <person name="Yan M."/>
            <person name="Ng V."/>
            <person name="Cullen D."/>
            <person name="Martin F."/>
            <person name="Rosso M.-N."/>
            <person name="Henrissat B."/>
            <person name="Hibbett D."/>
            <person name="Martinez A.T."/>
            <person name="Grigoriev I.V."/>
        </authorList>
    </citation>
    <scope>NUCLEOTIDE SEQUENCE</scope>
    <source>
        <strain evidence="1">AH 40177</strain>
    </source>
</reference>